<accession>A0A8R1EH23</accession>
<evidence type="ECO:0000313" key="2">
    <source>
        <dbReference type="EnsemblMetazoa" id="CJA34898.1"/>
    </source>
</evidence>
<keyword evidence="3" id="KW-1185">Reference proteome</keyword>
<reference evidence="2" key="2">
    <citation type="submission" date="2022-06" db="UniProtKB">
        <authorList>
            <consortium name="EnsemblMetazoa"/>
        </authorList>
    </citation>
    <scope>IDENTIFICATION</scope>
    <source>
        <strain evidence="2">DF5081</strain>
    </source>
</reference>
<evidence type="ECO:0000256" key="1">
    <source>
        <dbReference type="SAM" id="MobiDB-lite"/>
    </source>
</evidence>
<name>A0A8R1EH23_CAEJA</name>
<feature type="compositionally biased region" description="Low complexity" evidence="1">
    <location>
        <begin position="57"/>
        <end position="67"/>
    </location>
</feature>
<dbReference type="Proteomes" id="UP000005237">
    <property type="component" value="Unassembled WGS sequence"/>
</dbReference>
<evidence type="ECO:0000313" key="3">
    <source>
        <dbReference type="Proteomes" id="UP000005237"/>
    </source>
</evidence>
<feature type="region of interest" description="Disordered" evidence="1">
    <location>
        <begin position="1"/>
        <end position="82"/>
    </location>
</feature>
<reference evidence="3" key="1">
    <citation type="submission" date="2010-08" db="EMBL/GenBank/DDBJ databases">
        <authorList>
            <consortium name="Caenorhabditis japonica Sequencing Consortium"/>
            <person name="Wilson R.K."/>
        </authorList>
    </citation>
    <scope>NUCLEOTIDE SEQUENCE [LARGE SCALE GENOMIC DNA]</scope>
    <source>
        <strain evidence="3">DF5081</strain>
    </source>
</reference>
<dbReference type="EnsemblMetazoa" id="CJA34898.1">
    <property type="protein sequence ID" value="CJA34898.1"/>
    <property type="gene ID" value="WBGene00210745"/>
</dbReference>
<dbReference type="AlphaFoldDB" id="A0A8R1EH23"/>
<organism evidence="2 3">
    <name type="scientific">Caenorhabditis japonica</name>
    <dbReference type="NCBI Taxonomy" id="281687"/>
    <lineage>
        <taxon>Eukaryota</taxon>
        <taxon>Metazoa</taxon>
        <taxon>Ecdysozoa</taxon>
        <taxon>Nematoda</taxon>
        <taxon>Chromadorea</taxon>
        <taxon>Rhabditida</taxon>
        <taxon>Rhabditina</taxon>
        <taxon>Rhabditomorpha</taxon>
        <taxon>Rhabditoidea</taxon>
        <taxon>Rhabditidae</taxon>
        <taxon>Peloderinae</taxon>
        <taxon>Caenorhabditis</taxon>
    </lineage>
</organism>
<feature type="compositionally biased region" description="Low complexity" evidence="1">
    <location>
        <begin position="35"/>
        <end position="49"/>
    </location>
</feature>
<protein>
    <submittedName>
        <fullName evidence="2">Uncharacterized protein</fullName>
    </submittedName>
</protein>
<proteinExistence type="predicted"/>
<feature type="compositionally biased region" description="Basic and acidic residues" evidence="1">
    <location>
        <begin position="25"/>
        <end position="34"/>
    </location>
</feature>
<sequence length="82" mass="9111">MRSNRNALLLEPVATPATVSQSRTSRKDALERNRAYAARKAAAAETAARNTEQPDYQSISAQLSSRSRSPHQRSSRSNKYGY</sequence>